<evidence type="ECO:0000256" key="9">
    <source>
        <dbReference type="ARBA" id="ARBA00022801"/>
    </source>
</evidence>
<keyword evidence="9" id="KW-0378">Hydrolase</keyword>
<comment type="catalytic activity">
    <reaction evidence="1">
        <text>an N-acylneuraminate + CTP = a CMP-N-acyl-beta-neuraminate + diphosphate</text>
        <dbReference type="Rhea" id="RHEA:11344"/>
        <dbReference type="ChEBI" id="CHEBI:33019"/>
        <dbReference type="ChEBI" id="CHEBI:37563"/>
        <dbReference type="ChEBI" id="CHEBI:60073"/>
        <dbReference type="ChEBI" id="CHEBI:68671"/>
        <dbReference type="EC" id="2.7.7.43"/>
    </reaction>
</comment>
<evidence type="ECO:0000256" key="3">
    <source>
        <dbReference type="ARBA" id="ARBA00005141"/>
    </source>
</evidence>
<dbReference type="InterPro" id="IPR029044">
    <property type="entry name" value="Nucleotide-diphossugar_trans"/>
</dbReference>
<dbReference type="Gene3D" id="3.40.50.1000">
    <property type="entry name" value="HAD superfamily/HAD-like"/>
    <property type="match status" value="1"/>
</dbReference>
<dbReference type="GO" id="GO:0016779">
    <property type="term" value="F:nucleotidyltransferase activity"/>
    <property type="evidence" value="ECO:0007669"/>
    <property type="project" value="UniProtKB-KW"/>
</dbReference>
<keyword evidence="12" id="KW-0808">Transferase</keyword>
<protein>
    <recommendedName>
        <fullName evidence="7">N-acylneuraminate cytidylyltransferase</fullName>
        <ecNumber evidence="7">2.7.7.43</ecNumber>
    </recommendedName>
</protein>
<dbReference type="SUPFAM" id="SSF53448">
    <property type="entry name" value="Nucleotide-diphospho-sugar transferases"/>
    <property type="match status" value="1"/>
</dbReference>
<sequence length="417" mass="44299">MSETVAIIPARGGSKGIPRKNLQRVGGVPLVARAVEAARTCPAIDRVVVTTDDADIAAVAAEWGAQIVERPADLSGDEARSETALLHALDTLEERKVDVGVVAFLQATSPFIDAEALAAAVQLVRSRRRDSVFSAVETYGFLWEKGIGDAAEPINHEIDVRPRRQDREPHYLETGGFYVVRAAGFRAAQHRFFGSVGIAEVDPRTAIEIDSVHELELARRLAAVIDRDARADRAIAVDAVVTDFDGVHTDDTARVDQNGLESVTVSRSDGMGVSLLRAAGVPFLILSTEANPVVAARARKLGVEVRQAAADKAAVLRQWADDQRIALSRVAYLGNDVNDLACLELVGWPVAVPDAHPLVLSAARVVLDRRGGEGAVRDLAERVLASASRAGTARRAAAGPGARGEASDHPTAPLEAS</sequence>
<keyword evidence="10" id="KW-0460">Magnesium</keyword>
<feature type="compositionally biased region" description="Low complexity" evidence="11">
    <location>
        <begin position="388"/>
        <end position="404"/>
    </location>
</feature>
<dbReference type="Pfam" id="PF08282">
    <property type="entry name" value="Hydrolase_3"/>
    <property type="match status" value="1"/>
</dbReference>
<comment type="subunit">
    <text evidence="6">Homotetramer.</text>
</comment>
<dbReference type="SFLD" id="SFLDG01136">
    <property type="entry name" value="C1.6:_Phosphoserine_Phosphatas"/>
    <property type="match status" value="1"/>
</dbReference>
<dbReference type="InterPro" id="IPR036412">
    <property type="entry name" value="HAD-like_sf"/>
</dbReference>
<keyword evidence="12" id="KW-0548">Nucleotidyltransferase</keyword>
<dbReference type="InterPro" id="IPR023214">
    <property type="entry name" value="HAD_sf"/>
</dbReference>
<dbReference type="InterPro" id="IPR003329">
    <property type="entry name" value="Cytidylyl_trans"/>
</dbReference>
<evidence type="ECO:0000313" key="13">
    <source>
        <dbReference type="Proteomes" id="UP001235133"/>
    </source>
</evidence>
<keyword evidence="13" id="KW-1185">Reference proteome</keyword>
<feature type="region of interest" description="Disordered" evidence="11">
    <location>
        <begin position="388"/>
        <end position="417"/>
    </location>
</feature>
<dbReference type="RefSeq" id="WP_308867481.1">
    <property type="nucleotide sequence ID" value="NZ_JAVFWO010000002.1"/>
</dbReference>
<dbReference type="EMBL" id="JAVFWO010000002">
    <property type="protein sequence ID" value="MDQ7878005.1"/>
    <property type="molecule type" value="Genomic_DNA"/>
</dbReference>
<dbReference type="SFLD" id="SFLDS00003">
    <property type="entry name" value="Haloacid_Dehalogenase"/>
    <property type="match status" value="1"/>
</dbReference>
<evidence type="ECO:0000256" key="4">
    <source>
        <dbReference type="ARBA" id="ARBA00005893"/>
    </source>
</evidence>
<dbReference type="Proteomes" id="UP001235133">
    <property type="component" value="Unassembled WGS sequence"/>
</dbReference>
<dbReference type="CDD" id="cd02513">
    <property type="entry name" value="CMP-NeuAc_Synthase"/>
    <property type="match status" value="1"/>
</dbReference>
<accession>A0ABU0Z096</accession>
<evidence type="ECO:0000313" key="12">
    <source>
        <dbReference type="EMBL" id="MDQ7878005.1"/>
    </source>
</evidence>
<reference evidence="12 13" key="1">
    <citation type="submission" date="2023-08" db="EMBL/GenBank/DDBJ databases">
        <title>Microbacterium psychrotolerans sp. nov., a psychrotolerant bacterium isolated from soil in Heilongjiang Province, China.</title>
        <authorList>
            <person name="An P."/>
            <person name="Zhao D."/>
            <person name="Xiang H."/>
        </authorList>
    </citation>
    <scope>NUCLEOTIDE SEQUENCE [LARGE SCALE GENOMIC DNA]</scope>
    <source>
        <strain evidence="12 13">QXD-8</strain>
    </source>
</reference>
<gene>
    <name evidence="12" type="ORF">Q9R08_08485</name>
</gene>
<dbReference type="InterPro" id="IPR050793">
    <property type="entry name" value="CMP-NeuNAc_synthase"/>
</dbReference>
<evidence type="ECO:0000256" key="1">
    <source>
        <dbReference type="ARBA" id="ARBA00001862"/>
    </source>
</evidence>
<dbReference type="InterPro" id="IPR010023">
    <property type="entry name" value="KdsC_fam"/>
</dbReference>
<evidence type="ECO:0000256" key="2">
    <source>
        <dbReference type="ARBA" id="ARBA00001946"/>
    </source>
</evidence>
<dbReference type="Gene3D" id="3.90.550.10">
    <property type="entry name" value="Spore Coat Polysaccharide Biosynthesis Protein SpsA, Chain A"/>
    <property type="match status" value="1"/>
</dbReference>
<evidence type="ECO:0000256" key="11">
    <source>
        <dbReference type="SAM" id="MobiDB-lite"/>
    </source>
</evidence>
<organism evidence="12 13">
    <name type="scientific">Microbacterium psychrotolerans</name>
    <dbReference type="NCBI Taxonomy" id="3068321"/>
    <lineage>
        <taxon>Bacteria</taxon>
        <taxon>Bacillati</taxon>
        <taxon>Actinomycetota</taxon>
        <taxon>Actinomycetes</taxon>
        <taxon>Micrococcales</taxon>
        <taxon>Microbacteriaceae</taxon>
        <taxon>Microbacterium</taxon>
    </lineage>
</organism>
<dbReference type="Pfam" id="PF02348">
    <property type="entry name" value="CTP_transf_3"/>
    <property type="match status" value="1"/>
</dbReference>
<comment type="similarity">
    <text evidence="4">Belongs to the KdsC family.</text>
</comment>
<proteinExistence type="inferred from homology"/>
<comment type="pathway">
    <text evidence="3">Amino-sugar metabolism; N-acetylneuraminate metabolism.</text>
</comment>
<name>A0ABU0Z096_9MICO</name>
<dbReference type="SUPFAM" id="SSF56784">
    <property type="entry name" value="HAD-like"/>
    <property type="match status" value="1"/>
</dbReference>
<evidence type="ECO:0000256" key="10">
    <source>
        <dbReference type="ARBA" id="ARBA00022842"/>
    </source>
</evidence>
<dbReference type="SFLD" id="SFLDG01138">
    <property type="entry name" value="C1.6.2:_Deoxy-d-mannose-octulo"/>
    <property type="match status" value="1"/>
</dbReference>
<evidence type="ECO:0000256" key="6">
    <source>
        <dbReference type="ARBA" id="ARBA00011881"/>
    </source>
</evidence>
<evidence type="ECO:0000256" key="8">
    <source>
        <dbReference type="ARBA" id="ARBA00022723"/>
    </source>
</evidence>
<comment type="caution">
    <text evidence="12">The sequence shown here is derived from an EMBL/GenBank/DDBJ whole genome shotgun (WGS) entry which is preliminary data.</text>
</comment>
<dbReference type="PANTHER" id="PTHR21485">
    <property type="entry name" value="HAD SUPERFAMILY MEMBERS CMAS AND KDSC"/>
    <property type="match status" value="1"/>
</dbReference>
<dbReference type="PANTHER" id="PTHR21485:SF3">
    <property type="entry name" value="N-ACYLNEURAMINATE CYTIDYLYLTRANSFERASE"/>
    <property type="match status" value="1"/>
</dbReference>
<comment type="cofactor">
    <cofactor evidence="2">
        <name>Mg(2+)</name>
        <dbReference type="ChEBI" id="CHEBI:18420"/>
    </cofactor>
</comment>
<evidence type="ECO:0000256" key="7">
    <source>
        <dbReference type="ARBA" id="ARBA00012491"/>
    </source>
</evidence>
<dbReference type="EC" id="2.7.7.43" evidence="7"/>
<comment type="similarity">
    <text evidence="5">Belongs to the CMP-NeuNAc synthase family.</text>
</comment>
<keyword evidence="8" id="KW-0479">Metal-binding</keyword>
<evidence type="ECO:0000256" key="5">
    <source>
        <dbReference type="ARBA" id="ARBA00010726"/>
    </source>
</evidence>